<dbReference type="EMBL" id="JARYGZ010000005">
    <property type="protein sequence ID" value="MDH7640940.1"/>
    <property type="molecule type" value="Genomic_DNA"/>
</dbReference>
<feature type="signal peptide" evidence="2">
    <location>
        <begin position="1"/>
        <end position="20"/>
    </location>
</feature>
<protein>
    <submittedName>
        <fullName evidence="3">Spy/CpxP family protein refolding chaperone</fullName>
    </submittedName>
</protein>
<dbReference type="InterPro" id="IPR012899">
    <property type="entry name" value="LTXXQ"/>
</dbReference>
<comment type="caution">
    <text evidence="3">The sequence shown here is derived from an EMBL/GenBank/DDBJ whole genome shotgun (WGS) entry which is preliminary data.</text>
</comment>
<organism evidence="3 4">
    <name type="scientific">Sphingomonas oryzagri</name>
    <dbReference type="NCBI Taxonomy" id="3042314"/>
    <lineage>
        <taxon>Bacteria</taxon>
        <taxon>Pseudomonadati</taxon>
        <taxon>Pseudomonadota</taxon>
        <taxon>Alphaproteobacteria</taxon>
        <taxon>Sphingomonadales</taxon>
        <taxon>Sphingomonadaceae</taxon>
        <taxon>Sphingomonas</taxon>
    </lineage>
</organism>
<keyword evidence="4" id="KW-1185">Reference proteome</keyword>
<name>A0ABT6N776_9SPHN</name>
<keyword evidence="2" id="KW-0732">Signal</keyword>
<feature type="chain" id="PRO_5045250686" evidence="2">
    <location>
        <begin position="21"/>
        <end position="172"/>
    </location>
</feature>
<dbReference type="Proteomes" id="UP001160625">
    <property type="component" value="Unassembled WGS sequence"/>
</dbReference>
<reference evidence="3" key="1">
    <citation type="submission" date="2023-04" db="EMBL/GenBank/DDBJ databases">
        <title>Sphingomonas sp. MAHUQ-71 isolated from rice field.</title>
        <authorList>
            <person name="Huq M.A."/>
        </authorList>
    </citation>
    <scope>NUCLEOTIDE SEQUENCE</scope>
    <source>
        <strain evidence="3">MAHUQ-71</strain>
    </source>
</reference>
<feature type="region of interest" description="Disordered" evidence="1">
    <location>
        <begin position="139"/>
        <end position="172"/>
    </location>
</feature>
<evidence type="ECO:0000313" key="4">
    <source>
        <dbReference type="Proteomes" id="UP001160625"/>
    </source>
</evidence>
<evidence type="ECO:0000256" key="1">
    <source>
        <dbReference type="SAM" id="MobiDB-lite"/>
    </source>
</evidence>
<accession>A0ABT6N776</accession>
<feature type="compositionally biased region" description="Basic and acidic residues" evidence="1">
    <location>
        <begin position="139"/>
        <end position="164"/>
    </location>
</feature>
<dbReference type="Pfam" id="PF07813">
    <property type="entry name" value="LTXXQ"/>
    <property type="match status" value="1"/>
</dbReference>
<gene>
    <name evidence="3" type="ORF">QGN17_19560</name>
</gene>
<proteinExistence type="predicted"/>
<evidence type="ECO:0000313" key="3">
    <source>
        <dbReference type="EMBL" id="MDH7640940.1"/>
    </source>
</evidence>
<sequence length="172" mass="18501">MNKTWVAILAACTLGGAAIAADQPGAEHPRWNRADMEQMRAKWEARKADDMAVLIGLRADQRPALDGFLAAMRPPHRGPDGMRGPGPDGAAPGDATLPARLDAMAARADRRDAELKQKIAATRQFYASLTPDQQHRLEALDDLRHDHMHGDHGPMGGGDRHHGPDAPPPPGV</sequence>
<feature type="region of interest" description="Disordered" evidence="1">
    <location>
        <begin position="71"/>
        <end position="96"/>
    </location>
</feature>
<evidence type="ECO:0000256" key="2">
    <source>
        <dbReference type="SAM" id="SignalP"/>
    </source>
</evidence>
<dbReference type="RefSeq" id="WP_281046287.1">
    <property type="nucleotide sequence ID" value="NZ_JARYGZ010000005.1"/>
</dbReference>